<dbReference type="RefSeq" id="WP_023932422.1">
    <property type="nucleotide sequence ID" value="NZ_DF196819.1"/>
</dbReference>
<dbReference type="EMBL" id="DF196819">
    <property type="protein sequence ID" value="GAD29925.1"/>
    <property type="molecule type" value="Genomic_DNA"/>
</dbReference>
<comment type="similarity">
    <text evidence="1">Belongs to the isochorismatase family.</text>
</comment>
<gene>
    <name evidence="3" type="ORF">PLEI_1579</name>
</gene>
<dbReference type="PANTHER" id="PTHR11080:SF2">
    <property type="entry name" value="LD05707P"/>
    <property type="match status" value="1"/>
</dbReference>
<dbReference type="InterPro" id="IPR036380">
    <property type="entry name" value="Isochorismatase-like_sf"/>
</dbReference>
<dbReference type="PANTHER" id="PTHR11080">
    <property type="entry name" value="PYRAZINAMIDASE/NICOTINAMIDASE"/>
    <property type="match status" value="1"/>
</dbReference>
<evidence type="ECO:0000313" key="3">
    <source>
        <dbReference type="EMBL" id="GAD29925.1"/>
    </source>
</evidence>
<dbReference type="GO" id="GO:0016787">
    <property type="term" value="F:hydrolase activity"/>
    <property type="evidence" value="ECO:0007669"/>
    <property type="project" value="UniProtKB-KW"/>
</dbReference>
<evidence type="ECO:0000313" key="4">
    <source>
        <dbReference type="Proteomes" id="UP000030675"/>
    </source>
</evidence>
<keyword evidence="2" id="KW-0378">Hydrolase</keyword>
<dbReference type="eggNOG" id="COG1335">
    <property type="taxonomic scope" value="Bacteria"/>
</dbReference>
<dbReference type="AlphaFoldDB" id="A0A0U1P638"/>
<name>A0A0U1P638_PHOLE</name>
<organism evidence="3 4">
    <name type="scientific">Photobacterium leiognathi lrivu.4.1</name>
    <dbReference type="NCBI Taxonomy" id="1248232"/>
    <lineage>
        <taxon>Bacteria</taxon>
        <taxon>Pseudomonadati</taxon>
        <taxon>Pseudomonadota</taxon>
        <taxon>Gammaproteobacteria</taxon>
        <taxon>Vibrionales</taxon>
        <taxon>Vibrionaceae</taxon>
        <taxon>Photobacterium</taxon>
    </lineage>
</organism>
<protein>
    <submittedName>
        <fullName evidence="3">Uncharacterized protein</fullName>
    </submittedName>
</protein>
<reference evidence="4" key="1">
    <citation type="submission" date="2012-12" db="EMBL/GenBank/DDBJ databases">
        <title>Genome Sequence of Photobacterium leiognathi lrivu.4.1.</title>
        <authorList>
            <person name="Urbanczyk H."/>
            <person name="Ogura Y."/>
            <person name="Hayashi T."/>
            <person name="Dunlap P.V."/>
        </authorList>
    </citation>
    <scope>NUCLEOTIDE SEQUENCE [LARGE SCALE GENOMIC DNA]</scope>
    <source>
        <strain evidence="4">lrivu.4.1</strain>
    </source>
</reference>
<dbReference type="Proteomes" id="UP000030675">
    <property type="component" value="Unassembled WGS sequence"/>
</dbReference>
<evidence type="ECO:0000256" key="1">
    <source>
        <dbReference type="ARBA" id="ARBA00006336"/>
    </source>
</evidence>
<proteinExistence type="inferred from homology"/>
<dbReference type="HOGENOM" id="CLU_067099_0_0_6"/>
<dbReference type="InterPro" id="IPR052347">
    <property type="entry name" value="Isochorismatase_Nicotinamidase"/>
</dbReference>
<evidence type="ECO:0000256" key="2">
    <source>
        <dbReference type="ARBA" id="ARBA00022801"/>
    </source>
</evidence>
<dbReference type="SUPFAM" id="SSF52499">
    <property type="entry name" value="Isochorismatase-like hydrolases"/>
    <property type="match status" value="1"/>
</dbReference>
<sequence>MRQPMTSLLIIDPQYDFYDVPVNEQFTLDSEHQEKTIAPALPVPGAWNDAQRLASFIENQQQRIHSIVVTLDSHNEYDIAHAIYWQNKSGEHPAPFTLISHQDIVNGIWRPTKPELLEHVLAYTQSLEQAGKYSLIIWPTHCVMGTAGHKIVAPIQTAIQRWEQQTNKQHISISKGENPHTEHYGGCEAEYPLADDKNTQFDPQLVELVKQNDHVFISGQALSHCVASTVEQMVEKLTQDEIRKITLLVDTTSPVTGFEQQAEAFIEKMAQLGVHITKTEDVVFN</sequence>
<dbReference type="Gene3D" id="3.40.50.850">
    <property type="entry name" value="Isochorismatase-like"/>
    <property type="match status" value="1"/>
</dbReference>
<accession>A0A0U1P638</accession>